<feature type="region of interest" description="Disordered" evidence="1">
    <location>
        <begin position="31"/>
        <end position="53"/>
    </location>
</feature>
<dbReference type="EMBL" id="BMPI01000001">
    <property type="protein sequence ID" value="GGM04200.1"/>
    <property type="molecule type" value="Genomic_DNA"/>
</dbReference>
<sequence length="85" mass="8712">MAHIIPHRAKRPPGRHSAPVISARTERACSAARQHPGLGDHNPAHEPYGFSVGRRPGQAGVALAGVASSDVIRSSGAEASSACVV</sequence>
<evidence type="ECO:0000313" key="2">
    <source>
        <dbReference type="EMBL" id="GGM04200.1"/>
    </source>
</evidence>
<accession>A0A917SYS3</accession>
<keyword evidence="3" id="KW-1185">Reference proteome</keyword>
<reference evidence="2" key="1">
    <citation type="journal article" date="2014" name="Int. J. Syst. Evol. Microbiol.">
        <title>Complete genome sequence of Corynebacterium casei LMG S-19264T (=DSM 44701T), isolated from a smear-ripened cheese.</title>
        <authorList>
            <consortium name="US DOE Joint Genome Institute (JGI-PGF)"/>
            <person name="Walter F."/>
            <person name="Albersmeier A."/>
            <person name="Kalinowski J."/>
            <person name="Ruckert C."/>
        </authorList>
    </citation>
    <scope>NUCLEOTIDE SEQUENCE</scope>
    <source>
        <strain evidence="2">JCM 19831</strain>
    </source>
</reference>
<name>A0A917SYS3_9ACTN</name>
<proteinExistence type="predicted"/>
<reference evidence="2" key="2">
    <citation type="submission" date="2020-09" db="EMBL/GenBank/DDBJ databases">
        <authorList>
            <person name="Sun Q."/>
            <person name="Ohkuma M."/>
        </authorList>
    </citation>
    <scope>NUCLEOTIDE SEQUENCE</scope>
    <source>
        <strain evidence="2">JCM 19831</strain>
    </source>
</reference>
<dbReference type="AlphaFoldDB" id="A0A917SYS3"/>
<organism evidence="2 3">
    <name type="scientific">Dactylosporangium sucinum</name>
    <dbReference type="NCBI Taxonomy" id="1424081"/>
    <lineage>
        <taxon>Bacteria</taxon>
        <taxon>Bacillati</taxon>
        <taxon>Actinomycetota</taxon>
        <taxon>Actinomycetes</taxon>
        <taxon>Micromonosporales</taxon>
        <taxon>Micromonosporaceae</taxon>
        <taxon>Dactylosporangium</taxon>
    </lineage>
</organism>
<comment type="caution">
    <text evidence="2">The sequence shown here is derived from an EMBL/GenBank/DDBJ whole genome shotgun (WGS) entry which is preliminary data.</text>
</comment>
<evidence type="ECO:0000313" key="3">
    <source>
        <dbReference type="Proteomes" id="UP000642070"/>
    </source>
</evidence>
<protein>
    <submittedName>
        <fullName evidence="2">Uncharacterized protein</fullName>
    </submittedName>
</protein>
<gene>
    <name evidence="2" type="ORF">GCM10007977_001850</name>
</gene>
<dbReference type="Proteomes" id="UP000642070">
    <property type="component" value="Unassembled WGS sequence"/>
</dbReference>
<evidence type="ECO:0000256" key="1">
    <source>
        <dbReference type="SAM" id="MobiDB-lite"/>
    </source>
</evidence>